<gene>
    <name evidence="2" type="ORF">Fcan01_10450</name>
</gene>
<sequence length="323" mass="36497">MIHSRLVGRIKRHLKYTDVHHCIFTKWEKDGIVLKERRHHFPVFLSICLHGVWNICQGVATITRSKSIVQRAEASSYGRSERIFLNLVSYLFDLLEIGCWGLSIMMSLLTTFLPCHPPLMSSLFCRNDTFPLGPFPHAGFAFMEGVVMQQAVMGGSYYLLTIVLISVSFLFLECKTLIKGDVQKYRNLQVYEKVLNSCTKGRIFPVTMWIIPCVQIGLGIINIKLGQSNDVDKLRMLVFSGAYLVLLIFTMTTFSAAGEVNSVSKMWIQQCNRTVRTKGDKLLKKSLQPLKIQFGSNFAEALTPLVVQGFCISQTASALMVMH</sequence>
<dbReference type="Proteomes" id="UP000198287">
    <property type="component" value="Unassembled WGS sequence"/>
</dbReference>
<name>A0A226E8L8_FOLCA</name>
<dbReference type="EMBL" id="LNIX01000005">
    <property type="protein sequence ID" value="OXA53690.1"/>
    <property type="molecule type" value="Genomic_DNA"/>
</dbReference>
<keyword evidence="3" id="KW-1185">Reference proteome</keyword>
<comment type="caution">
    <text evidence="2">The sequence shown here is derived from an EMBL/GenBank/DDBJ whole genome shotgun (WGS) entry which is preliminary data.</text>
</comment>
<protein>
    <submittedName>
        <fullName evidence="2">Uncharacterized protein</fullName>
    </submittedName>
</protein>
<evidence type="ECO:0000313" key="3">
    <source>
        <dbReference type="Proteomes" id="UP000198287"/>
    </source>
</evidence>
<keyword evidence="1" id="KW-0812">Transmembrane</keyword>
<keyword evidence="1" id="KW-0472">Membrane</keyword>
<accession>A0A226E8L8</accession>
<dbReference type="AlphaFoldDB" id="A0A226E8L8"/>
<dbReference type="OrthoDB" id="8297494at2759"/>
<feature type="transmembrane region" description="Helical" evidence="1">
    <location>
        <begin position="157"/>
        <end position="178"/>
    </location>
</feature>
<evidence type="ECO:0000256" key="1">
    <source>
        <dbReference type="SAM" id="Phobius"/>
    </source>
</evidence>
<evidence type="ECO:0000313" key="2">
    <source>
        <dbReference type="EMBL" id="OXA53690.1"/>
    </source>
</evidence>
<organism evidence="2 3">
    <name type="scientific">Folsomia candida</name>
    <name type="common">Springtail</name>
    <dbReference type="NCBI Taxonomy" id="158441"/>
    <lineage>
        <taxon>Eukaryota</taxon>
        <taxon>Metazoa</taxon>
        <taxon>Ecdysozoa</taxon>
        <taxon>Arthropoda</taxon>
        <taxon>Hexapoda</taxon>
        <taxon>Collembola</taxon>
        <taxon>Entomobryomorpha</taxon>
        <taxon>Isotomoidea</taxon>
        <taxon>Isotomidae</taxon>
        <taxon>Proisotominae</taxon>
        <taxon>Folsomia</taxon>
    </lineage>
</organism>
<feature type="transmembrane region" description="Helical" evidence="1">
    <location>
        <begin position="83"/>
        <end position="113"/>
    </location>
</feature>
<keyword evidence="1" id="KW-1133">Transmembrane helix</keyword>
<feature type="transmembrane region" description="Helical" evidence="1">
    <location>
        <begin position="203"/>
        <end position="225"/>
    </location>
</feature>
<proteinExistence type="predicted"/>
<feature type="transmembrane region" description="Helical" evidence="1">
    <location>
        <begin position="237"/>
        <end position="257"/>
    </location>
</feature>
<reference evidence="2 3" key="1">
    <citation type="submission" date="2015-12" db="EMBL/GenBank/DDBJ databases">
        <title>The genome of Folsomia candida.</title>
        <authorList>
            <person name="Faddeeva A."/>
            <person name="Derks M.F."/>
            <person name="Anvar Y."/>
            <person name="Smit S."/>
            <person name="Van Straalen N."/>
            <person name="Roelofs D."/>
        </authorList>
    </citation>
    <scope>NUCLEOTIDE SEQUENCE [LARGE SCALE GENOMIC DNA]</scope>
    <source>
        <strain evidence="2 3">VU population</strain>
        <tissue evidence="2">Whole body</tissue>
    </source>
</reference>